<feature type="domain" description="NADH:flavin oxidoreductase/NADH oxidase N-terminal" evidence="1">
    <location>
        <begin position="39"/>
        <end position="368"/>
    </location>
</feature>
<evidence type="ECO:0000313" key="2">
    <source>
        <dbReference type="EMBL" id="KAK8049530.1"/>
    </source>
</evidence>
<dbReference type="Pfam" id="PF00724">
    <property type="entry name" value="Oxidored_FMN"/>
    <property type="match status" value="1"/>
</dbReference>
<dbReference type="PANTHER" id="PTHR43303">
    <property type="entry name" value="NADPH DEHYDROGENASE C23G7.10C-RELATED"/>
    <property type="match status" value="1"/>
</dbReference>
<dbReference type="Proteomes" id="UP001480595">
    <property type="component" value="Unassembled WGS sequence"/>
</dbReference>
<keyword evidence="3" id="KW-1185">Reference proteome</keyword>
<dbReference type="Gene3D" id="3.20.20.70">
    <property type="entry name" value="Aldolase class I"/>
    <property type="match status" value="1"/>
</dbReference>
<dbReference type="InterPro" id="IPR013785">
    <property type="entry name" value="Aldolase_TIM"/>
</dbReference>
<name>A0ABR1TSB7_9PEZI</name>
<gene>
    <name evidence="2" type="ORF">PG994_011260</name>
</gene>
<dbReference type="GeneID" id="92095732"/>
<comment type="caution">
    <text evidence="2">The sequence shown here is derived from an EMBL/GenBank/DDBJ whole genome shotgun (WGS) entry which is preliminary data.</text>
</comment>
<protein>
    <submittedName>
        <fullName evidence="2">NADPH dehydrogenase</fullName>
    </submittedName>
</protein>
<proteinExistence type="predicted"/>
<evidence type="ECO:0000259" key="1">
    <source>
        <dbReference type="Pfam" id="PF00724"/>
    </source>
</evidence>
<accession>A0ABR1TSB7</accession>
<organism evidence="2 3">
    <name type="scientific">Apiospora phragmitis</name>
    <dbReference type="NCBI Taxonomy" id="2905665"/>
    <lineage>
        <taxon>Eukaryota</taxon>
        <taxon>Fungi</taxon>
        <taxon>Dikarya</taxon>
        <taxon>Ascomycota</taxon>
        <taxon>Pezizomycotina</taxon>
        <taxon>Sordariomycetes</taxon>
        <taxon>Xylariomycetidae</taxon>
        <taxon>Amphisphaeriales</taxon>
        <taxon>Apiosporaceae</taxon>
        <taxon>Apiospora</taxon>
    </lineage>
</organism>
<dbReference type="PANTHER" id="PTHR43303:SF2">
    <property type="entry name" value="INDOLEAMINE 2,3-DIOXYGENASE PYRROLE 2,3-DIOXYGENASE (AFU_ORTHOLOGUE AFUA_5G01450"/>
    <property type="match status" value="1"/>
</dbReference>
<sequence>MAPSSSTTANVPAPGVPYFTPKQDPPVGTALHPETAPTLFQPLTMRDMTLQNRFVVSPMCQYSAEDGHHTDWHFAHLSQFVLRGSALTIVEATAVTANGRITPQDSGLWKDSQIEPLRRTVTFAHSQGQKIGIQLAHAGRKASTVAPWVATHTVTASAVAPADEGGWPDNVWAPSAIPFSETFPHPKEMTLDDIKALVQAFRDAAARAVRAGFDMIEIHGAHGYLLTSFMSPLSNKRTDEYGGSFENRTRLLFEIIKTVREVIPGGMPLWLRISSTEWMEWAGEPSWTVQDSLRLAKMLPEAGIDLLDVSSGGNNSHQKIQISTYYQVDIAGQVREEVQKAGLKLLISAVGFITSAEMARSIVQEKPAENEEKPPECGGIEVEQEAGLKTQADVVLMARQLLREPEFPLKCAFELGVEVKWPNQYARSNWRAPRH</sequence>
<dbReference type="InterPro" id="IPR001155">
    <property type="entry name" value="OxRdtase_FMN_N"/>
</dbReference>
<dbReference type="RefSeq" id="XP_066711779.1">
    <property type="nucleotide sequence ID" value="XM_066862669.1"/>
</dbReference>
<reference evidence="2 3" key="1">
    <citation type="submission" date="2023-01" db="EMBL/GenBank/DDBJ databases">
        <title>Analysis of 21 Apiospora genomes using comparative genomics revels a genus with tremendous synthesis potential of carbohydrate active enzymes and secondary metabolites.</title>
        <authorList>
            <person name="Sorensen T."/>
        </authorList>
    </citation>
    <scope>NUCLEOTIDE SEQUENCE [LARGE SCALE GENOMIC DNA]</scope>
    <source>
        <strain evidence="2 3">CBS 135458</strain>
    </source>
</reference>
<dbReference type="EMBL" id="JAQQWL010000011">
    <property type="protein sequence ID" value="KAK8049530.1"/>
    <property type="molecule type" value="Genomic_DNA"/>
</dbReference>
<dbReference type="SUPFAM" id="SSF51395">
    <property type="entry name" value="FMN-linked oxidoreductases"/>
    <property type="match status" value="1"/>
</dbReference>
<dbReference type="CDD" id="cd02932">
    <property type="entry name" value="OYE_YqiM_FMN"/>
    <property type="match status" value="1"/>
</dbReference>
<dbReference type="InterPro" id="IPR044152">
    <property type="entry name" value="YqjM-like"/>
</dbReference>
<evidence type="ECO:0000313" key="3">
    <source>
        <dbReference type="Proteomes" id="UP001480595"/>
    </source>
</evidence>